<keyword evidence="9" id="KW-1185">Reference proteome</keyword>
<dbReference type="AlphaFoldDB" id="A0A1J4KBJ7"/>
<dbReference type="Pfam" id="PF15985">
    <property type="entry name" value="KH_6"/>
    <property type="match status" value="1"/>
</dbReference>
<dbReference type="Gene3D" id="2.40.50.140">
    <property type="entry name" value="Nucleic acid-binding proteins"/>
    <property type="match status" value="1"/>
</dbReference>
<dbReference type="OrthoDB" id="1650at2759"/>
<dbReference type="GO" id="GO:0071051">
    <property type="term" value="P:poly(A)-dependent snoRNA 3'-end processing"/>
    <property type="evidence" value="ECO:0007669"/>
    <property type="project" value="TreeGrafter"/>
</dbReference>
<name>A0A1J4KBJ7_9EUKA</name>
<dbReference type="PANTHER" id="PTHR21321:SF4">
    <property type="entry name" value="EXOSOME COMPLEX COMPONENT RRP4"/>
    <property type="match status" value="1"/>
</dbReference>
<comment type="caution">
    <text evidence="8">The sequence shown here is derived from an EMBL/GenBank/DDBJ whole genome shotgun (WGS) entry which is preliminary data.</text>
</comment>
<keyword evidence="3" id="KW-0271">Exosome</keyword>
<evidence type="ECO:0000256" key="1">
    <source>
        <dbReference type="ARBA" id="ARBA00004123"/>
    </source>
</evidence>
<dbReference type="InterPro" id="IPR026699">
    <property type="entry name" value="Exosome_RNA_bind1/RRP40/RRP4"/>
</dbReference>
<dbReference type="GO" id="GO:0034475">
    <property type="term" value="P:U4 snRNA 3'-end processing"/>
    <property type="evidence" value="ECO:0007669"/>
    <property type="project" value="TreeGrafter"/>
</dbReference>
<keyword evidence="4" id="KW-0694">RNA-binding</keyword>
<evidence type="ECO:0000256" key="4">
    <source>
        <dbReference type="ARBA" id="ARBA00022884"/>
    </source>
</evidence>
<comment type="similarity">
    <text evidence="2">Belongs to the RRP4 family.</text>
</comment>
<dbReference type="GO" id="GO:0071035">
    <property type="term" value="P:nuclear polyadenylation-dependent rRNA catabolic process"/>
    <property type="evidence" value="ECO:0007669"/>
    <property type="project" value="TreeGrafter"/>
</dbReference>
<keyword evidence="8" id="KW-0540">Nuclease</keyword>
<evidence type="ECO:0000313" key="9">
    <source>
        <dbReference type="Proteomes" id="UP000179807"/>
    </source>
</evidence>
<keyword evidence="8" id="KW-0269">Exonuclease</keyword>
<dbReference type="Gene3D" id="2.40.50.100">
    <property type="match status" value="1"/>
</dbReference>
<dbReference type="Proteomes" id="UP000179807">
    <property type="component" value="Unassembled WGS sequence"/>
</dbReference>
<dbReference type="GeneID" id="94838790"/>
<dbReference type="SUPFAM" id="SSF110324">
    <property type="entry name" value="Ribosomal L27 protein-like"/>
    <property type="match status" value="1"/>
</dbReference>
<feature type="domain" description="RRP4 S1" evidence="7">
    <location>
        <begin position="55"/>
        <end position="126"/>
    </location>
</feature>
<dbReference type="GO" id="GO:0071034">
    <property type="term" value="P:CUT catabolic process"/>
    <property type="evidence" value="ECO:0007669"/>
    <property type="project" value="TreeGrafter"/>
</dbReference>
<dbReference type="InterPro" id="IPR012340">
    <property type="entry name" value="NA-bd_OB-fold"/>
</dbReference>
<dbReference type="InterPro" id="IPR048565">
    <property type="entry name" value="S1_RRP4"/>
</dbReference>
<dbReference type="EMBL" id="MLAK01000713">
    <property type="protein sequence ID" value="OHT06853.1"/>
    <property type="molecule type" value="Genomic_DNA"/>
</dbReference>
<dbReference type="GO" id="GO:0071038">
    <property type="term" value="P:TRAMP-dependent tRNA surveillance pathway"/>
    <property type="evidence" value="ECO:0007669"/>
    <property type="project" value="TreeGrafter"/>
</dbReference>
<dbReference type="SUPFAM" id="SSF54791">
    <property type="entry name" value="Eukaryotic type KH-domain (KH-domain type I)"/>
    <property type="match status" value="1"/>
</dbReference>
<protein>
    <submittedName>
        <fullName evidence="8">Exonuclease</fullName>
    </submittedName>
</protein>
<feature type="domain" description="Exosome complex component N-terminal" evidence="5">
    <location>
        <begin position="4"/>
        <end position="42"/>
    </location>
</feature>
<dbReference type="PANTHER" id="PTHR21321">
    <property type="entry name" value="PNAS-3 RELATED"/>
    <property type="match status" value="1"/>
</dbReference>
<sequence>MDEIVLPGEVISETTENLMPGLGVTVRDGKIIATVRGTINRVSQYISVTPKTSIYSPNTGDIVVGRISQVLKQRWKIQVGCSVLADLRLSSIYLPDDQFRRRTTTDERNMRQYFDVGDLLCAEVQQVTTDGVIFLHTRQQHPRKLDNGIVVEVPARLIKRVQMHMADLEIEEFTFKTIIGLNGSIWISPVDDSSVHLIPRIKNVIILLATYHQLIYLDSVKETYMKTAEIPVNKIVDPATAKFLNFI</sequence>
<evidence type="ECO:0000259" key="7">
    <source>
        <dbReference type="Pfam" id="PF21266"/>
    </source>
</evidence>
<dbReference type="CDD" id="cd05789">
    <property type="entry name" value="S1_Rrp4"/>
    <property type="match status" value="1"/>
</dbReference>
<keyword evidence="8" id="KW-0378">Hydrolase</keyword>
<evidence type="ECO:0000256" key="3">
    <source>
        <dbReference type="ARBA" id="ARBA00022835"/>
    </source>
</evidence>
<dbReference type="InterPro" id="IPR004088">
    <property type="entry name" value="KH_dom_type_1"/>
</dbReference>
<dbReference type="GO" id="GO:0000467">
    <property type="term" value="P:exonucleolytic trimming to generate mature 3'-end of 5.8S rRNA from tricistronic rRNA transcript (SSU-rRNA, 5.8S rRNA, LSU-rRNA)"/>
    <property type="evidence" value="ECO:0007669"/>
    <property type="project" value="TreeGrafter"/>
</dbReference>
<dbReference type="VEuPathDB" id="TrichDB:TRFO_25026"/>
<dbReference type="Pfam" id="PF21266">
    <property type="entry name" value="S1_RRP4"/>
    <property type="match status" value="1"/>
</dbReference>
<proteinExistence type="inferred from homology"/>
<evidence type="ECO:0000256" key="2">
    <source>
        <dbReference type="ARBA" id="ARBA00009155"/>
    </source>
</evidence>
<dbReference type="InterPro" id="IPR036612">
    <property type="entry name" value="KH_dom_type_1_sf"/>
</dbReference>
<comment type="subcellular location">
    <subcellularLocation>
        <location evidence="1">Nucleus</location>
    </subcellularLocation>
</comment>
<evidence type="ECO:0000259" key="6">
    <source>
        <dbReference type="Pfam" id="PF15985"/>
    </source>
</evidence>
<dbReference type="GO" id="GO:0004527">
    <property type="term" value="F:exonuclease activity"/>
    <property type="evidence" value="ECO:0007669"/>
    <property type="project" value="UniProtKB-KW"/>
</dbReference>
<dbReference type="RefSeq" id="XP_068359989.1">
    <property type="nucleotide sequence ID" value="XM_068504086.1"/>
</dbReference>
<dbReference type="InterPro" id="IPR025721">
    <property type="entry name" value="Exosome_cplx_N_dom"/>
</dbReference>
<dbReference type="GO" id="GO:0000177">
    <property type="term" value="C:cytoplasmic exosome (RNase complex)"/>
    <property type="evidence" value="ECO:0007669"/>
    <property type="project" value="TreeGrafter"/>
</dbReference>
<organism evidence="8 9">
    <name type="scientific">Tritrichomonas foetus</name>
    <dbReference type="NCBI Taxonomy" id="1144522"/>
    <lineage>
        <taxon>Eukaryota</taxon>
        <taxon>Metamonada</taxon>
        <taxon>Parabasalia</taxon>
        <taxon>Tritrichomonadida</taxon>
        <taxon>Tritrichomonadidae</taxon>
        <taxon>Tritrichomonas</taxon>
    </lineage>
</organism>
<reference evidence="8" key="1">
    <citation type="submission" date="2016-10" db="EMBL/GenBank/DDBJ databases">
        <authorList>
            <person name="Benchimol M."/>
            <person name="Almeida L.G."/>
            <person name="Vasconcelos A.T."/>
            <person name="Perreira-Neves A."/>
            <person name="Rosa I.A."/>
            <person name="Tasca T."/>
            <person name="Bogo M.R."/>
            <person name="de Souza W."/>
        </authorList>
    </citation>
    <scope>NUCLEOTIDE SEQUENCE [LARGE SCALE GENOMIC DNA]</scope>
    <source>
        <strain evidence="8">K</strain>
    </source>
</reference>
<dbReference type="SUPFAM" id="SSF50249">
    <property type="entry name" value="Nucleic acid-binding proteins"/>
    <property type="match status" value="1"/>
</dbReference>
<evidence type="ECO:0000259" key="5">
    <source>
        <dbReference type="Pfam" id="PF14382"/>
    </source>
</evidence>
<dbReference type="GO" id="GO:0000176">
    <property type="term" value="C:nuclear exosome (RNase complex)"/>
    <property type="evidence" value="ECO:0007669"/>
    <property type="project" value="TreeGrafter"/>
</dbReference>
<dbReference type="GO" id="GO:0003723">
    <property type="term" value="F:RNA binding"/>
    <property type="evidence" value="ECO:0007669"/>
    <property type="project" value="UniProtKB-KW"/>
</dbReference>
<accession>A0A1J4KBJ7</accession>
<gene>
    <name evidence="8" type="ORF">TRFO_25026</name>
</gene>
<evidence type="ECO:0000313" key="8">
    <source>
        <dbReference type="EMBL" id="OHT06853.1"/>
    </source>
</evidence>
<dbReference type="Pfam" id="PF14382">
    <property type="entry name" value="ECR1_N"/>
    <property type="match status" value="1"/>
</dbReference>
<feature type="domain" description="K Homology" evidence="6">
    <location>
        <begin position="148"/>
        <end position="189"/>
    </location>
</feature>